<dbReference type="CDD" id="cd12912">
    <property type="entry name" value="PDC2_MCP_like"/>
    <property type="match status" value="1"/>
</dbReference>
<dbReference type="Pfam" id="PF00672">
    <property type="entry name" value="HAMP"/>
    <property type="match status" value="1"/>
</dbReference>
<dbReference type="GO" id="GO:0000155">
    <property type="term" value="F:phosphorelay sensor kinase activity"/>
    <property type="evidence" value="ECO:0007669"/>
    <property type="project" value="TreeGrafter"/>
</dbReference>
<dbReference type="Gene3D" id="3.30.450.20">
    <property type="entry name" value="PAS domain"/>
    <property type="match status" value="1"/>
</dbReference>
<dbReference type="SMART" id="SM00304">
    <property type="entry name" value="HAMP"/>
    <property type="match status" value="1"/>
</dbReference>
<evidence type="ECO:0000256" key="2">
    <source>
        <dbReference type="ARBA" id="ARBA00004651"/>
    </source>
</evidence>
<reference evidence="14" key="1">
    <citation type="submission" date="2016-10" db="EMBL/GenBank/DDBJ databases">
        <authorList>
            <person name="Varghese N."/>
            <person name="Submissions S."/>
        </authorList>
    </citation>
    <scope>NUCLEOTIDE SEQUENCE [LARGE SCALE GENOMIC DNA]</scope>
    <source>
        <strain evidence="14">BP1-148</strain>
    </source>
</reference>
<comment type="catalytic activity">
    <reaction evidence="1">
        <text>ATP + protein L-histidine = ADP + protein N-phospho-L-histidine.</text>
        <dbReference type="EC" id="2.7.13.3"/>
    </reaction>
</comment>
<keyword evidence="9 11" id="KW-1133">Transmembrane helix</keyword>
<dbReference type="PANTHER" id="PTHR45528">
    <property type="entry name" value="SENSOR HISTIDINE KINASE CPXA"/>
    <property type="match status" value="1"/>
</dbReference>
<keyword evidence="14" id="KW-1185">Reference proteome</keyword>
<evidence type="ECO:0000256" key="4">
    <source>
        <dbReference type="ARBA" id="ARBA00022475"/>
    </source>
</evidence>
<protein>
    <recommendedName>
        <fullName evidence="3">histidine kinase</fullName>
        <ecNumber evidence="3">2.7.13.3</ecNumber>
    </recommendedName>
</protein>
<evidence type="ECO:0000256" key="9">
    <source>
        <dbReference type="ARBA" id="ARBA00022989"/>
    </source>
</evidence>
<dbReference type="SUPFAM" id="SSF158472">
    <property type="entry name" value="HAMP domain-like"/>
    <property type="match status" value="1"/>
</dbReference>
<dbReference type="Gene3D" id="1.10.287.130">
    <property type="match status" value="1"/>
</dbReference>
<keyword evidence="10 11" id="KW-0472">Membrane</keyword>
<dbReference type="PANTHER" id="PTHR45528:SF10">
    <property type="entry name" value="METHYL-ACCEPTING CHEMOTAXIS PROTEIN"/>
    <property type="match status" value="1"/>
</dbReference>
<evidence type="ECO:0000256" key="8">
    <source>
        <dbReference type="ARBA" id="ARBA00022777"/>
    </source>
</evidence>
<accession>A0A1G7X239</accession>
<dbReference type="CDD" id="cd06225">
    <property type="entry name" value="HAMP"/>
    <property type="match status" value="1"/>
</dbReference>
<keyword evidence="8" id="KW-0418">Kinase</keyword>
<sequence>MQRLSTFYRKHLSLRLSLRVASAVCLLLMLTLLVMFFYSRKVMKEDALQRASQTLEGAMVRIDNILLSVEETTGNMYYQLRPLLNNPDTIRAYCRMVVETNPYATGCAIALKPGYYADRDTFMVYYHRTGSVSDAPADSLIVSADSFGNIPYTEQAWYKKPMTQNKALWLNPLEGMDTDEEPLESYSVPIPGDDGEPIGVISVDVSISLLSGTIANIKPTPDSYCAVLDKDGSFIVHPTGSHLVQPTSLGLPDETLQQLLQQIQSGKSGYVPFNFYGFDSYIFYKPFKKVDVPMRSKDEMGWTMAVAMSKDSIFGEYNRLYNYAVIIAIGGLLLMLLACWAILFLRLRPLKMLTEKAQHIAEGHYDDPIPHTWGRDEIGSLQRNFIRMRRAVASQIGELEQLTDAIQQRSKELKSAYKQAQKADKMKTAFLHHMSDQMLLPAQTIDKDVEALRHIEGQAKWEETAKLVENIQKNGNTIARVLNHLLNQSEEDIRKEVEHD</sequence>
<dbReference type="EMBL" id="FNCQ01000009">
    <property type="protein sequence ID" value="SDG78263.1"/>
    <property type="molecule type" value="Genomic_DNA"/>
</dbReference>
<evidence type="ECO:0000256" key="3">
    <source>
        <dbReference type="ARBA" id="ARBA00012438"/>
    </source>
</evidence>
<feature type="domain" description="HAMP" evidence="12">
    <location>
        <begin position="347"/>
        <end position="397"/>
    </location>
</feature>
<evidence type="ECO:0000256" key="6">
    <source>
        <dbReference type="ARBA" id="ARBA00022679"/>
    </source>
</evidence>
<dbReference type="InterPro" id="IPR033479">
    <property type="entry name" value="dCache_1"/>
</dbReference>
<evidence type="ECO:0000256" key="7">
    <source>
        <dbReference type="ARBA" id="ARBA00022692"/>
    </source>
</evidence>
<organism evidence="13 14">
    <name type="scientific">Prevotella communis</name>
    <dbReference type="NCBI Taxonomy" id="2913614"/>
    <lineage>
        <taxon>Bacteria</taxon>
        <taxon>Pseudomonadati</taxon>
        <taxon>Bacteroidota</taxon>
        <taxon>Bacteroidia</taxon>
        <taxon>Bacteroidales</taxon>
        <taxon>Prevotellaceae</taxon>
        <taxon>Prevotella</taxon>
    </lineage>
</organism>
<evidence type="ECO:0000259" key="12">
    <source>
        <dbReference type="PROSITE" id="PS50885"/>
    </source>
</evidence>
<evidence type="ECO:0000313" key="13">
    <source>
        <dbReference type="EMBL" id="SDG78263.1"/>
    </source>
</evidence>
<dbReference type="PROSITE" id="PS50885">
    <property type="entry name" value="HAMP"/>
    <property type="match status" value="1"/>
</dbReference>
<feature type="transmembrane region" description="Helical" evidence="11">
    <location>
        <begin position="320"/>
        <end position="345"/>
    </location>
</feature>
<gene>
    <name evidence="13" type="ORF">SAMN04487901_10993</name>
</gene>
<evidence type="ECO:0000313" key="14">
    <source>
        <dbReference type="Proteomes" id="UP000198779"/>
    </source>
</evidence>
<dbReference type="STRING" id="645274.SAMN04487901_10993"/>
<keyword evidence="5" id="KW-0597">Phosphoprotein</keyword>
<dbReference type="Proteomes" id="UP000198779">
    <property type="component" value="Unassembled WGS sequence"/>
</dbReference>
<dbReference type="EC" id="2.7.13.3" evidence="3"/>
<keyword evidence="4" id="KW-1003">Cell membrane</keyword>
<dbReference type="CDD" id="cd12913">
    <property type="entry name" value="PDC1_MCP_like"/>
    <property type="match status" value="1"/>
</dbReference>
<dbReference type="Gene3D" id="6.10.340.10">
    <property type="match status" value="1"/>
</dbReference>
<evidence type="ECO:0000256" key="11">
    <source>
        <dbReference type="SAM" id="Phobius"/>
    </source>
</evidence>
<dbReference type="InterPro" id="IPR003660">
    <property type="entry name" value="HAMP_dom"/>
</dbReference>
<feature type="transmembrane region" description="Helical" evidence="11">
    <location>
        <begin position="20"/>
        <end position="38"/>
    </location>
</feature>
<evidence type="ECO:0000256" key="10">
    <source>
        <dbReference type="ARBA" id="ARBA00023136"/>
    </source>
</evidence>
<dbReference type="AlphaFoldDB" id="A0A1G7X239"/>
<keyword evidence="6" id="KW-0808">Transferase</keyword>
<evidence type="ECO:0000256" key="5">
    <source>
        <dbReference type="ARBA" id="ARBA00022553"/>
    </source>
</evidence>
<name>A0A1G7X239_9BACT</name>
<evidence type="ECO:0000256" key="1">
    <source>
        <dbReference type="ARBA" id="ARBA00000085"/>
    </source>
</evidence>
<comment type="subcellular location">
    <subcellularLocation>
        <location evidence="2">Cell membrane</location>
        <topology evidence="2">Multi-pass membrane protein</topology>
    </subcellularLocation>
</comment>
<dbReference type="InterPro" id="IPR050398">
    <property type="entry name" value="HssS/ArlS-like"/>
</dbReference>
<proteinExistence type="predicted"/>
<dbReference type="GO" id="GO:0005886">
    <property type="term" value="C:plasma membrane"/>
    <property type="evidence" value="ECO:0007669"/>
    <property type="project" value="UniProtKB-SubCell"/>
</dbReference>
<keyword evidence="7 11" id="KW-0812">Transmembrane</keyword>
<dbReference type="Pfam" id="PF02743">
    <property type="entry name" value="dCache_1"/>
    <property type="match status" value="1"/>
</dbReference>